<evidence type="ECO:0000259" key="1">
    <source>
        <dbReference type="Pfam" id="PF20283"/>
    </source>
</evidence>
<sequence>MGKKVKFSSPAPTGAIISQFYLALEKCFDMDKNESIYIEKDGDVSLINRIDKENGIQTELKEYSEKDNLTDSHLNFWNTLNNWLSSNFDSKKYKFLILATTQEIGNNSYLQKWNTSSKNERLEILNNILTDAENRYKKAFTKDDKAGIPESLKLMRLVFSNDDKLLDIIDKVYIDSSVLKRNELIVKLKNVKLKSFDEENRESVLNSLLGYIIQSEEYNKGWEISYDNFSQELIDLNNKYKINSVLFPYDKELTIIPESKKKEFVEYDFIKKIKEINYESVIPRSLNHYWFTFNTINNEFKTRTQRVESLLQFQDELIDEYSSVYDRMSRNCNDLEIESKSQDFFDIIMEKEIINIDIFNNTPLIFKKGMYHILADEKDEIIWKLKNKSNE</sequence>
<dbReference type="RefSeq" id="WP_171221869.1">
    <property type="nucleotide sequence ID" value="NZ_CP121446.1"/>
</dbReference>
<dbReference type="Pfam" id="PF20283">
    <property type="entry name" value="CTD7"/>
    <property type="match status" value="1"/>
</dbReference>
<comment type="caution">
    <text evidence="2">The sequence shown here is derived from an EMBL/GenBank/DDBJ whole genome shotgun (WGS) entry which is preliminary data.</text>
</comment>
<gene>
    <name evidence="2" type="ORF">HKT18_05595</name>
</gene>
<evidence type="ECO:0000313" key="2">
    <source>
        <dbReference type="EMBL" id="NNT71687.1"/>
    </source>
</evidence>
<feature type="domain" description="ABC-three component systems C-terminal" evidence="1">
    <location>
        <begin position="269"/>
        <end position="384"/>
    </location>
</feature>
<dbReference type="EMBL" id="JABEVX010000002">
    <property type="protein sequence ID" value="NNT71687.1"/>
    <property type="molecule type" value="Genomic_DNA"/>
</dbReference>
<keyword evidence="3" id="KW-1185">Reference proteome</keyword>
<reference evidence="2 3" key="1">
    <citation type="submission" date="2020-05" db="EMBL/GenBank/DDBJ databases">
        <title>Draft genome of Flavobacterium sp. IMCC34852.</title>
        <authorList>
            <person name="Song J."/>
            <person name="Cho J.-C."/>
        </authorList>
    </citation>
    <scope>NUCLEOTIDE SEQUENCE [LARGE SCALE GENOMIC DNA]</scope>
    <source>
        <strain evidence="2 3">IMCC34852</strain>
    </source>
</reference>
<evidence type="ECO:0000313" key="3">
    <source>
        <dbReference type="Proteomes" id="UP000536509"/>
    </source>
</evidence>
<dbReference type="AlphaFoldDB" id="A0A7Y3VYM3"/>
<name>A0A7Y3VYM3_9FLAO</name>
<accession>A0A7Y3VYM3</accession>
<proteinExistence type="predicted"/>
<dbReference type="InterPro" id="IPR046913">
    <property type="entry name" value="ABC-3C_CTD7"/>
</dbReference>
<organism evidence="2 3">
    <name type="scientific">Flavobacterium rivulicola</name>
    <dbReference type="NCBI Taxonomy" id="2732161"/>
    <lineage>
        <taxon>Bacteria</taxon>
        <taxon>Pseudomonadati</taxon>
        <taxon>Bacteroidota</taxon>
        <taxon>Flavobacteriia</taxon>
        <taxon>Flavobacteriales</taxon>
        <taxon>Flavobacteriaceae</taxon>
        <taxon>Flavobacterium</taxon>
    </lineage>
</organism>
<protein>
    <recommendedName>
        <fullName evidence="1">ABC-three component systems C-terminal domain-containing protein</fullName>
    </recommendedName>
</protein>
<dbReference type="Proteomes" id="UP000536509">
    <property type="component" value="Unassembled WGS sequence"/>
</dbReference>